<dbReference type="EMBL" id="ATLK01000002">
    <property type="protein sequence ID" value="KFF30628.1"/>
    <property type="molecule type" value="Genomic_DNA"/>
</dbReference>
<keyword evidence="2" id="KW-1185">Reference proteome</keyword>
<protein>
    <submittedName>
        <fullName evidence="1">Uncharacterized protein</fullName>
    </submittedName>
</protein>
<dbReference type="Proteomes" id="UP000028730">
    <property type="component" value="Unassembled WGS sequence"/>
</dbReference>
<evidence type="ECO:0000313" key="2">
    <source>
        <dbReference type="Proteomes" id="UP000028730"/>
    </source>
</evidence>
<comment type="caution">
    <text evidence="1">The sequence shown here is derived from an EMBL/GenBank/DDBJ whole genome shotgun (WGS) entry which is preliminary data.</text>
</comment>
<dbReference type="AlphaFoldDB" id="A0A086BNW4"/>
<proteinExistence type="predicted"/>
<sequence length="82" mass="9136">MQHAETVITMKTSRTIKAMRIKSSSYTNGFESPITGPITNIVRNISDQLQLGHIQDRAEGTQKLLRRMTSSEALLGPIQSLH</sequence>
<organism evidence="1 2">
    <name type="scientific">Bifidobacterium bombi DSM 19703</name>
    <dbReference type="NCBI Taxonomy" id="1341695"/>
    <lineage>
        <taxon>Bacteria</taxon>
        <taxon>Bacillati</taxon>
        <taxon>Actinomycetota</taxon>
        <taxon>Actinomycetes</taxon>
        <taxon>Bifidobacteriales</taxon>
        <taxon>Bifidobacteriaceae</taxon>
        <taxon>Bifidobacterium</taxon>
    </lineage>
</organism>
<accession>A0A086BNW4</accession>
<reference evidence="1 2" key="1">
    <citation type="journal article" date="2014" name="Appl. Environ. Microbiol.">
        <title>Genomic encyclopedia of type strains of the genus Bifidobacterium.</title>
        <authorList>
            <person name="Milani C."/>
            <person name="Lugli G.A."/>
            <person name="Duranti S."/>
            <person name="Turroni F."/>
            <person name="Bottacini F."/>
            <person name="Mangifesta M."/>
            <person name="Sanchez B."/>
            <person name="Viappiani A."/>
            <person name="Mancabelli L."/>
            <person name="Taminiau B."/>
            <person name="Delcenserie V."/>
            <person name="Barrangou R."/>
            <person name="Margolles A."/>
            <person name="van Sinderen D."/>
            <person name="Ventura M."/>
        </authorList>
    </citation>
    <scope>NUCLEOTIDE SEQUENCE [LARGE SCALE GENOMIC DNA]</scope>
    <source>
        <strain evidence="1 2">DSM 19703</strain>
    </source>
</reference>
<gene>
    <name evidence="1" type="ORF">BBOMB_1494</name>
</gene>
<evidence type="ECO:0000313" key="1">
    <source>
        <dbReference type="EMBL" id="KFF30628.1"/>
    </source>
</evidence>
<name>A0A086BNW4_9BIFI</name>